<dbReference type="Gene3D" id="1.10.1740.10">
    <property type="match status" value="1"/>
</dbReference>
<dbReference type="InterPro" id="IPR013324">
    <property type="entry name" value="RNA_pol_sigma_r3/r4-like"/>
</dbReference>
<dbReference type="Pfam" id="PF08281">
    <property type="entry name" value="Sigma70_r4_2"/>
    <property type="match status" value="1"/>
</dbReference>
<feature type="domain" description="RNA polymerase sigma factor 70 region 4 type 2" evidence="6">
    <location>
        <begin position="100"/>
        <end position="150"/>
    </location>
</feature>
<feature type="domain" description="RNA polymerase sigma-70 region 2" evidence="5">
    <location>
        <begin position="1"/>
        <end position="68"/>
    </location>
</feature>
<dbReference type="SUPFAM" id="SSF88946">
    <property type="entry name" value="Sigma2 domain of RNA polymerase sigma factors"/>
    <property type="match status" value="1"/>
</dbReference>
<dbReference type="InterPro" id="IPR013249">
    <property type="entry name" value="RNA_pol_sigma70_r4_t2"/>
</dbReference>
<dbReference type="GO" id="GO:0003677">
    <property type="term" value="F:DNA binding"/>
    <property type="evidence" value="ECO:0007669"/>
    <property type="project" value="InterPro"/>
</dbReference>
<dbReference type="Pfam" id="PF04542">
    <property type="entry name" value="Sigma70_r2"/>
    <property type="match status" value="1"/>
</dbReference>
<proteinExistence type="inferred from homology"/>
<dbReference type="InterPro" id="IPR007627">
    <property type="entry name" value="RNA_pol_sigma70_r2"/>
</dbReference>
<evidence type="ECO:0000256" key="2">
    <source>
        <dbReference type="ARBA" id="ARBA00023015"/>
    </source>
</evidence>
<sequence length="159" mass="18845">MFEKYYNELIGYFSHYLKDKDRAYEVVHECYCRVLAMSPHMIPIREPRAFLYKTTRNIIINENLKNSRHKQTDIDTEQIMDEQAEQPLEKLASEERVTKLNEAINALPPRCYEAFVLYKFEGFSHTQIAEKMGISRNMVEKHIMNAMKACTKCLKEINE</sequence>
<dbReference type="PANTHER" id="PTHR43133:SF63">
    <property type="entry name" value="RNA POLYMERASE SIGMA FACTOR FECI-RELATED"/>
    <property type="match status" value="1"/>
</dbReference>
<protein>
    <submittedName>
        <fullName evidence="7">RNA polymerase sigma factor FecI</fullName>
    </submittedName>
</protein>
<organism evidence="7 8">
    <name type="scientific">Sulfurospirillum diekertiae</name>
    <dbReference type="NCBI Taxonomy" id="1854492"/>
    <lineage>
        <taxon>Bacteria</taxon>
        <taxon>Pseudomonadati</taxon>
        <taxon>Campylobacterota</taxon>
        <taxon>Epsilonproteobacteria</taxon>
        <taxon>Campylobacterales</taxon>
        <taxon>Sulfurospirillaceae</taxon>
        <taxon>Sulfurospirillum</taxon>
    </lineage>
</organism>
<evidence type="ECO:0000256" key="3">
    <source>
        <dbReference type="ARBA" id="ARBA00023082"/>
    </source>
</evidence>
<evidence type="ECO:0000259" key="6">
    <source>
        <dbReference type="Pfam" id="PF08281"/>
    </source>
</evidence>
<evidence type="ECO:0000256" key="4">
    <source>
        <dbReference type="ARBA" id="ARBA00023163"/>
    </source>
</evidence>
<evidence type="ECO:0000256" key="1">
    <source>
        <dbReference type="ARBA" id="ARBA00010641"/>
    </source>
</evidence>
<dbReference type="EMBL" id="CP023275">
    <property type="protein sequence ID" value="ATB70070.1"/>
    <property type="molecule type" value="Genomic_DNA"/>
</dbReference>
<dbReference type="OrthoDB" id="5365776at2"/>
<dbReference type="NCBIfam" id="TIGR02937">
    <property type="entry name" value="sigma70-ECF"/>
    <property type="match status" value="1"/>
</dbReference>
<dbReference type="SUPFAM" id="SSF88659">
    <property type="entry name" value="Sigma3 and sigma4 domains of RNA polymerase sigma factors"/>
    <property type="match status" value="1"/>
</dbReference>
<dbReference type="Proteomes" id="UP000217349">
    <property type="component" value="Chromosome"/>
</dbReference>
<accession>A0A290HWN3</accession>
<evidence type="ECO:0000313" key="7">
    <source>
        <dbReference type="EMBL" id="ATB70070.1"/>
    </source>
</evidence>
<evidence type="ECO:0000259" key="5">
    <source>
        <dbReference type="Pfam" id="PF04542"/>
    </source>
</evidence>
<dbReference type="KEGG" id="sulj:SJPD1_1965"/>
<dbReference type="InterPro" id="IPR039425">
    <property type="entry name" value="RNA_pol_sigma-70-like"/>
</dbReference>
<dbReference type="RefSeq" id="WP_096047000.1">
    <property type="nucleotide sequence ID" value="NZ_CP023275.1"/>
</dbReference>
<keyword evidence="3" id="KW-0731">Sigma factor</keyword>
<dbReference type="AlphaFoldDB" id="A0A290HWN3"/>
<comment type="similarity">
    <text evidence="1">Belongs to the sigma-70 factor family. ECF subfamily.</text>
</comment>
<gene>
    <name evidence="7" type="ORF">SJPD1_1965</name>
</gene>
<name>A0A290HWN3_9BACT</name>
<evidence type="ECO:0000313" key="8">
    <source>
        <dbReference type="Proteomes" id="UP000217349"/>
    </source>
</evidence>
<dbReference type="InterPro" id="IPR014284">
    <property type="entry name" value="RNA_pol_sigma-70_dom"/>
</dbReference>
<dbReference type="PANTHER" id="PTHR43133">
    <property type="entry name" value="RNA POLYMERASE ECF-TYPE SIGMA FACTO"/>
    <property type="match status" value="1"/>
</dbReference>
<reference evidence="8" key="1">
    <citation type="submission" date="2017-09" db="EMBL/GenBank/DDBJ databases">
        <title>The complete genome of Sulfurospirillum sp. JPD-1.</title>
        <authorList>
            <person name="Goris T."/>
        </authorList>
    </citation>
    <scope>NUCLEOTIDE SEQUENCE [LARGE SCALE GENOMIC DNA]</scope>
    <source>
        <strain evidence="8">JPD-1</strain>
    </source>
</reference>
<dbReference type="Gene3D" id="1.10.10.10">
    <property type="entry name" value="Winged helix-like DNA-binding domain superfamily/Winged helix DNA-binding domain"/>
    <property type="match status" value="1"/>
</dbReference>
<dbReference type="InterPro" id="IPR013325">
    <property type="entry name" value="RNA_pol_sigma_r2"/>
</dbReference>
<keyword evidence="4" id="KW-0804">Transcription</keyword>
<dbReference type="GO" id="GO:0016987">
    <property type="term" value="F:sigma factor activity"/>
    <property type="evidence" value="ECO:0007669"/>
    <property type="project" value="UniProtKB-KW"/>
</dbReference>
<dbReference type="GO" id="GO:0006352">
    <property type="term" value="P:DNA-templated transcription initiation"/>
    <property type="evidence" value="ECO:0007669"/>
    <property type="project" value="InterPro"/>
</dbReference>
<dbReference type="InterPro" id="IPR036388">
    <property type="entry name" value="WH-like_DNA-bd_sf"/>
</dbReference>
<keyword evidence="2" id="KW-0805">Transcription regulation</keyword>